<dbReference type="PROSITE" id="PS51257">
    <property type="entry name" value="PROKAR_LIPOPROTEIN"/>
    <property type="match status" value="1"/>
</dbReference>
<name>A0ABN9ZH04_PIPNA</name>
<reference evidence="1" key="1">
    <citation type="submission" date="2023-12" db="EMBL/GenBank/DDBJ databases">
        <authorList>
            <person name="Brown T."/>
        </authorList>
    </citation>
    <scope>NUCLEOTIDE SEQUENCE</scope>
</reference>
<evidence type="ECO:0000313" key="2">
    <source>
        <dbReference type="Proteomes" id="UP001314169"/>
    </source>
</evidence>
<protein>
    <submittedName>
        <fullName evidence="1">Uncharacterized protein</fullName>
    </submittedName>
</protein>
<dbReference type="Proteomes" id="UP001314169">
    <property type="component" value="Chromosome 16"/>
</dbReference>
<proteinExistence type="predicted"/>
<sequence>MVIRGRDFLQERGQLSARLSPWTCLPGCTGLACGHFSAALLPMTLPPSLEMCPGPPTTTSLSCFQFPLASSSLCRWRVSCNLENFMLFFFFKAVSPLNRENSGISAF</sequence>
<accession>A0ABN9ZH04</accession>
<keyword evidence="2" id="KW-1185">Reference proteome</keyword>
<evidence type="ECO:0000313" key="1">
    <source>
        <dbReference type="EMBL" id="CAK6437612.1"/>
    </source>
</evidence>
<gene>
    <name evidence="1" type="ORF">MPIPNATIZW_LOCUS5918</name>
</gene>
<organism evidence="1 2">
    <name type="scientific">Pipistrellus nathusii</name>
    <name type="common">Nathusius' pipistrelle</name>
    <dbReference type="NCBI Taxonomy" id="59473"/>
    <lineage>
        <taxon>Eukaryota</taxon>
        <taxon>Metazoa</taxon>
        <taxon>Chordata</taxon>
        <taxon>Craniata</taxon>
        <taxon>Vertebrata</taxon>
        <taxon>Euteleostomi</taxon>
        <taxon>Mammalia</taxon>
        <taxon>Eutheria</taxon>
        <taxon>Laurasiatheria</taxon>
        <taxon>Chiroptera</taxon>
        <taxon>Yangochiroptera</taxon>
        <taxon>Vespertilionidae</taxon>
        <taxon>Pipistrellus</taxon>
    </lineage>
</organism>
<dbReference type="EMBL" id="OY882873">
    <property type="protein sequence ID" value="CAK6437612.1"/>
    <property type="molecule type" value="Genomic_DNA"/>
</dbReference>